<keyword evidence="8" id="KW-0677">Repeat</keyword>
<evidence type="ECO:0000256" key="5">
    <source>
        <dbReference type="ARBA" id="ARBA00022679"/>
    </source>
</evidence>
<keyword evidence="9 15" id="KW-0863">Zinc-finger</keyword>
<comment type="catalytic activity">
    <reaction evidence="1">
        <text>[E2 ubiquitin-conjugating enzyme]-S-ubiquitinyl-L-cysteine + [acceptor protein]-L-lysine = [E2 ubiquitin-conjugating enzyme]-L-cysteine + [acceptor protein]-N(6)-ubiquitinyl-L-lysine.</text>
        <dbReference type="EC" id="2.3.2.31"/>
    </reaction>
</comment>
<dbReference type="EC" id="2.3.2.31" evidence="4"/>
<dbReference type="PANTHER" id="PTHR11685">
    <property type="entry name" value="RBR FAMILY RING FINGER AND IBR DOMAIN-CONTAINING"/>
    <property type="match status" value="1"/>
</dbReference>
<keyword evidence="12 16" id="KW-1133">Transmembrane helix</keyword>
<dbReference type="SUPFAM" id="SSF57850">
    <property type="entry name" value="RING/U-box"/>
    <property type="match status" value="3"/>
</dbReference>
<evidence type="ECO:0000256" key="12">
    <source>
        <dbReference type="ARBA" id="ARBA00022989"/>
    </source>
</evidence>
<dbReference type="AlphaFoldDB" id="A0A7S3YF03"/>
<evidence type="ECO:0000256" key="4">
    <source>
        <dbReference type="ARBA" id="ARBA00012251"/>
    </source>
</evidence>
<evidence type="ECO:0000256" key="8">
    <source>
        <dbReference type="ARBA" id="ARBA00022737"/>
    </source>
</evidence>
<dbReference type="Gene3D" id="1.20.120.1750">
    <property type="match status" value="1"/>
</dbReference>
<dbReference type="FunFam" id="3.30.40.10:FF:000051">
    <property type="entry name" value="RBR-type E3 ubiquitin transferase"/>
    <property type="match status" value="1"/>
</dbReference>
<evidence type="ECO:0000256" key="6">
    <source>
        <dbReference type="ARBA" id="ARBA00022692"/>
    </source>
</evidence>
<keyword evidence="5" id="KW-0808">Transferase</keyword>
<organism evidence="19">
    <name type="scientific">Lotharella globosa</name>
    <dbReference type="NCBI Taxonomy" id="91324"/>
    <lineage>
        <taxon>Eukaryota</taxon>
        <taxon>Sar</taxon>
        <taxon>Rhizaria</taxon>
        <taxon>Cercozoa</taxon>
        <taxon>Chlorarachniophyceae</taxon>
        <taxon>Lotharella</taxon>
    </lineage>
</organism>
<dbReference type="InterPro" id="IPR031127">
    <property type="entry name" value="E3_UB_ligase_RBR"/>
</dbReference>
<feature type="domain" description="RING-type" evidence="18">
    <location>
        <begin position="93"/>
        <end position="311"/>
    </location>
</feature>
<keyword evidence="11" id="KW-0862">Zinc</keyword>
<evidence type="ECO:0000256" key="1">
    <source>
        <dbReference type="ARBA" id="ARBA00001798"/>
    </source>
</evidence>
<dbReference type="PROSITE" id="PS51873">
    <property type="entry name" value="TRIAD"/>
    <property type="match status" value="1"/>
</dbReference>
<reference evidence="19" key="1">
    <citation type="submission" date="2021-01" db="EMBL/GenBank/DDBJ databases">
        <authorList>
            <person name="Corre E."/>
            <person name="Pelletier E."/>
            <person name="Niang G."/>
            <person name="Scheremetjew M."/>
            <person name="Finn R."/>
            <person name="Kale V."/>
            <person name="Holt S."/>
            <person name="Cochrane G."/>
            <person name="Meng A."/>
            <person name="Brown T."/>
            <person name="Cohen L."/>
        </authorList>
    </citation>
    <scope>NUCLEOTIDE SEQUENCE</scope>
    <source>
        <strain evidence="19">CCCM811</strain>
    </source>
</reference>
<dbReference type="InterPro" id="IPR013083">
    <property type="entry name" value="Znf_RING/FYVE/PHD"/>
</dbReference>
<evidence type="ECO:0000259" key="18">
    <source>
        <dbReference type="PROSITE" id="PS51873"/>
    </source>
</evidence>
<evidence type="ECO:0000256" key="3">
    <source>
        <dbReference type="ARBA" id="ARBA00004906"/>
    </source>
</evidence>
<evidence type="ECO:0000259" key="17">
    <source>
        <dbReference type="PROSITE" id="PS50089"/>
    </source>
</evidence>
<dbReference type="SMART" id="SM00647">
    <property type="entry name" value="IBR"/>
    <property type="match status" value="2"/>
</dbReference>
<comment type="pathway">
    <text evidence="3">Protein modification; protein ubiquitination.</text>
</comment>
<accession>A0A7S3YF03</accession>
<evidence type="ECO:0000256" key="14">
    <source>
        <dbReference type="ARBA" id="ARBA00044508"/>
    </source>
</evidence>
<dbReference type="GO" id="GO:0061630">
    <property type="term" value="F:ubiquitin protein ligase activity"/>
    <property type="evidence" value="ECO:0007669"/>
    <property type="project" value="UniProtKB-EC"/>
</dbReference>
<dbReference type="GO" id="GO:0008270">
    <property type="term" value="F:zinc ion binding"/>
    <property type="evidence" value="ECO:0007669"/>
    <property type="project" value="UniProtKB-KW"/>
</dbReference>
<dbReference type="CDD" id="cd20354">
    <property type="entry name" value="Rcat_RBR_RNF14"/>
    <property type="match status" value="1"/>
</dbReference>
<proteinExistence type="inferred from homology"/>
<feature type="transmembrane region" description="Helical" evidence="16">
    <location>
        <begin position="332"/>
        <end position="365"/>
    </location>
</feature>
<dbReference type="EMBL" id="HBIV01005351">
    <property type="protein sequence ID" value="CAE0649721.1"/>
    <property type="molecule type" value="Transcribed_RNA"/>
</dbReference>
<feature type="domain" description="RING-type" evidence="17">
    <location>
        <begin position="97"/>
        <end position="141"/>
    </location>
</feature>
<dbReference type="Pfam" id="PF22191">
    <property type="entry name" value="IBR_1"/>
    <property type="match status" value="1"/>
</dbReference>
<name>A0A7S3YF03_9EUKA</name>
<evidence type="ECO:0000256" key="10">
    <source>
        <dbReference type="ARBA" id="ARBA00022786"/>
    </source>
</evidence>
<comment type="similarity">
    <text evidence="14">Belongs to the RBR family. RNF14 subfamily.</text>
</comment>
<dbReference type="InterPro" id="IPR002867">
    <property type="entry name" value="IBR_dom"/>
</dbReference>
<protein>
    <recommendedName>
        <fullName evidence="4">RBR-type E3 ubiquitin transferase</fullName>
        <ecNumber evidence="4">2.3.2.31</ecNumber>
    </recommendedName>
</protein>
<evidence type="ECO:0000256" key="15">
    <source>
        <dbReference type="PROSITE-ProRule" id="PRU00175"/>
    </source>
</evidence>
<keyword evidence="6 16" id="KW-0812">Transmembrane</keyword>
<sequence>MAHHSLLPISRDAKRSGSYHSFAGVSDEEYGDGDADGVPSWTDLRRSLSQTLLTTGSAGAGLSGSPPQQPAAAISMSDVVFGSRAPPKSAVREVYFCLICQNNNSIDEGFALQNCGHMYCRSCFKEYLTLKVNDGKVHPRCFYNPSVLDRKGPPCNQPISSGDIRRLLDPESFQKYEKFLRRDQNSLMRDCPKCNVDQPGDPERPWMTCVECDHGFCFEHANAHPKDVSCAEYNAELAKNEAYKNSEALIRRTSKKCPGCGTNIQKLSGCNHMTCTVCHTGFCWLCLEEIGHSTMPEHFNPKGSNPCAGRQFENGEQPQLPLRLWEVHICVLLPMLLVLLLVPLVFLLVASLSLVFCLSLCFLAVCGRECWEAVFRVAVVTLSFPVLLVSSPFWLPCVLYIQCVVANRHRPQMEGIGDGGGPGGLDGDAAV</sequence>
<evidence type="ECO:0000256" key="13">
    <source>
        <dbReference type="ARBA" id="ARBA00023136"/>
    </source>
</evidence>
<dbReference type="GO" id="GO:0031090">
    <property type="term" value="C:organelle membrane"/>
    <property type="evidence" value="ECO:0007669"/>
    <property type="project" value="UniProtKB-ARBA"/>
</dbReference>
<keyword evidence="7" id="KW-0479">Metal-binding</keyword>
<dbReference type="InterPro" id="IPR001841">
    <property type="entry name" value="Znf_RING"/>
</dbReference>
<evidence type="ECO:0000256" key="9">
    <source>
        <dbReference type="ARBA" id="ARBA00022771"/>
    </source>
</evidence>
<dbReference type="InterPro" id="IPR047548">
    <property type="entry name" value="Rcat_RBR_RNF14"/>
</dbReference>
<evidence type="ECO:0000256" key="2">
    <source>
        <dbReference type="ARBA" id="ARBA00004167"/>
    </source>
</evidence>
<keyword evidence="13 16" id="KW-0472">Membrane</keyword>
<feature type="transmembrane region" description="Helical" evidence="16">
    <location>
        <begin position="377"/>
        <end position="401"/>
    </location>
</feature>
<dbReference type="InterPro" id="IPR044066">
    <property type="entry name" value="TRIAD_supradom"/>
</dbReference>
<evidence type="ECO:0000313" key="19">
    <source>
        <dbReference type="EMBL" id="CAE0649721.1"/>
    </source>
</evidence>
<dbReference type="GO" id="GO:0005737">
    <property type="term" value="C:cytoplasm"/>
    <property type="evidence" value="ECO:0007669"/>
    <property type="project" value="UniProtKB-ARBA"/>
</dbReference>
<comment type="subcellular location">
    <subcellularLocation>
        <location evidence="2">Membrane</location>
        <topology evidence="2">Single-pass membrane protein</topology>
    </subcellularLocation>
</comment>
<evidence type="ECO:0000256" key="11">
    <source>
        <dbReference type="ARBA" id="ARBA00022833"/>
    </source>
</evidence>
<dbReference type="GO" id="GO:0016567">
    <property type="term" value="P:protein ubiquitination"/>
    <property type="evidence" value="ECO:0007669"/>
    <property type="project" value="InterPro"/>
</dbReference>
<dbReference type="PROSITE" id="PS50089">
    <property type="entry name" value="ZF_RING_2"/>
    <property type="match status" value="1"/>
</dbReference>
<evidence type="ECO:0000256" key="7">
    <source>
        <dbReference type="ARBA" id="ARBA00022723"/>
    </source>
</evidence>
<gene>
    <name evidence="19" type="ORF">LGLO00237_LOCUS3825</name>
</gene>
<dbReference type="Gene3D" id="3.30.40.10">
    <property type="entry name" value="Zinc/RING finger domain, C3HC4 (zinc finger)"/>
    <property type="match status" value="1"/>
</dbReference>
<keyword evidence="10" id="KW-0833">Ubl conjugation pathway</keyword>
<evidence type="ECO:0000256" key="16">
    <source>
        <dbReference type="SAM" id="Phobius"/>
    </source>
</evidence>